<reference evidence="3 4" key="1">
    <citation type="submission" date="2017-06" db="EMBL/GenBank/DDBJ databases">
        <title>Novel microbial phyla capable of carbon fixation and sulfur reduction in deep-sea sediments.</title>
        <authorList>
            <person name="Huang J."/>
            <person name="Baker B."/>
            <person name="Wang Y."/>
        </authorList>
    </citation>
    <scope>NUCLEOTIDE SEQUENCE [LARGE SCALE GENOMIC DNA]</scope>
    <source>
        <strain evidence="3">B3_TA06</strain>
    </source>
</reference>
<dbReference type="InterPro" id="IPR008927">
    <property type="entry name" value="6-PGluconate_DH-like_C_sf"/>
</dbReference>
<dbReference type="InterPro" id="IPR018931">
    <property type="entry name" value="DUF2520"/>
</dbReference>
<evidence type="ECO:0008006" key="5">
    <source>
        <dbReference type="Google" id="ProtNLM"/>
    </source>
</evidence>
<comment type="caution">
    <text evidence="3">The sequence shown here is derived from an EMBL/GenBank/DDBJ whole genome shotgun (WGS) entry which is preliminary data.</text>
</comment>
<dbReference type="Gene3D" id="3.40.50.720">
    <property type="entry name" value="NAD(P)-binding Rossmann-like Domain"/>
    <property type="match status" value="1"/>
</dbReference>
<gene>
    <name evidence="3" type="ORF">CEE36_03135</name>
</gene>
<sequence>MEFRFGLYGAGNIGLSMAAALYNAGETFVGVSDTDPVAARRGADLLRCPVFPAPSLASEATALLFAVPDDRIASLYEELRDFINPKSLLVHFSGALTSEVFEVPLRLSAHPAQTFPYPQLAKDVFKDVYFALEGSKQAMAFFRPVLERTGARTFIISQKEKPLYHAMCIFASNLVVGLLKYSDDIGLSLGLSEEERRGSITRLALETVCNAAESGSLEDALSGPLVRGDKDTIIKNLNGLEKLPAQKRLYRLLSRRLLDVARQRGVPEKKLKEIEELLL</sequence>
<organism evidence="3 4">
    <name type="scientific">candidate division TA06 bacterium B3_TA06</name>
    <dbReference type="NCBI Taxonomy" id="2012487"/>
    <lineage>
        <taxon>Bacteria</taxon>
        <taxon>Bacteria division TA06</taxon>
    </lineage>
</organism>
<dbReference type="Pfam" id="PF10727">
    <property type="entry name" value="Rossmann-like"/>
    <property type="match status" value="1"/>
</dbReference>
<feature type="domain" description="Putative oxidoreductase/dehydrogenase Rossmann-like" evidence="1">
    <location>
        <begin position="5"/>
        <end position="101"/>
    </location>
</feature>
<dbReference type="InterPro" id="IPR036291">
    <property type="entry name" value="NAD(P)-bd_dom_sf"/>
</dbReference>
<feature type="domain" description="DUF2520" evidence="2">
    <location>
        <begin position="128"/>
        <end position="256"/>
    </location>
</feature>
<evidence type="ECO:0000313" key="3">
    <source>
        <dbReference type="EMBL" id="TKJ43694.1"/>
    </source>
</evidence>
<dbReference type="Proteomes" id="UP000317778">
    <property type="component" value="Unassembled WGS sequence"/>
</dbReference>
<accession>A0A532V903</accession>
<dbReference type="Pfam" id="PF10728">
    <property type="entry name" value="DUF2520"/>
    <property type="match status" value="1"/>
</dbReference>
<dbReference type="SUPFAM" id="SSF48179">
    <property type="entry name" value="6-phosphogluconate dehydrogenase C-terminal domain-like"/>
    <property type="match status" value="1"/>
</dbReference>
<proteinExistence type="predicted"/>
<evidence type="ECO:0000259" key="2">
    <source>
        <dbReference type="Pfam" id="PF10728"/>
    </source>
</evidence>
<evidence type="ECO:0000259" key="1">
    <source>
        <dbReference type="Pfam" id="PF10727"/>
    </source>
</evidence>
<dbReference type="PANTHER" id="PTHR40459:SF1">
    <property type="entry name" value="CONSERVED HYPOTHETICAL ALANINE AND LEUCINE RICH PROTEIN"/>
    <property type="match status" value="1"/>
</dbReference>
<dbReference type="AlphaFoldDB" id="A0A532V903"/>
<dbReference type="EMBL" id="NJBO01000003">
    <property type="protein sequence ID" value="TKJ43694.1"/>
    <property type="molecule type" value="Genomic_DNA"/>
</dbReference>
<evidence type="ECO:0000313" key="4">
    <source>
        <dbReference type="Proteomes" id="UP000317778"/>
    </source>
</evidence>
<dbReference type="InterPro" id="IPR037108">
    <property type="entry name" value="TM1727-like_C_sf"/>
</dbReference>
<dbReference type="SUPFAM" id="SSF51735">
    <property type="entry name" value="NAD(P)-binding Rossmann-fold domains"/>
    <property type="match status" value="1"/>
</dbReference>
<dbReference type="InterPro" id="IPR019665">
    <property type="entry name" value="OxRdtase/DH_put_Rossmann_dom"/>
</dbReference>
<dbReference type="Gene3D" id="1.10.1040.20">
    <property type="entry name" value="ProC-like, C-terminal domain"/>
    <property type="match status" value="1"/>
</dbReference>
<protein>
    <recommendedName>
        <fullName evidence="5">DUF2520 domain-containing protein</fullName>
    </recommendedName>
</protein>
<name>A0A532V903_UNCT6</name>
<dbReference type="PANTHER" id="PTHR40459">
    <property type="entry name" value="CONSERVED HYPOTHETICAL ALANINE AND LEUCINE RICH PROTEIN"/>
    <property type="match status" value="1"/>
</dbReference>